<dbReference type="WBParaSite" id="ALUE_0001698001-mRNA-1">
    <property type="protein sequence ID" value="ALUE_0001698001-mRNA-1"/>
    <property type="gene ID" value="ALUE_0001698001"/>
</dbReference>
<comment type="similarity">
    <text evidence="3">Belongs to the INP1 family.</text>
</comment>
<feature type="domain" description="Senescence" evidence="7">
    <location>
        <begin position="262"/>
        <end position="443"/>
    </location>
</feature>
<protein>
    <recommendedName>
        <fullName evidence="4">Inheritance of peroxisomes protein 1</fullName>
    </recommendedName>
</protein>
<dbReference type="Pfam" id="PF12634">
    <property type="entry name" value="Inp1"/>
    <property type="match status" value="1"/>
</dbReference>
<evidence type="ECO:0000313" key="9">
    <source>
        <dbReference type="WBParaSite" id="ALUE_0001698001-mRNA-1"/>
    </source>
</evidence>
<comment type="function">
    <text evidence="1">Required for peroxisome inheritance.</text>
</comment>
<evidence type="ECO:0000256" key="2">
    <source>
        <dbReference type="ARBA" id="ARBA00004184"/>
    </source>
</evidence>
<evidence type="ECO:0000256" key="5">
    <source>
        <dbReference type="ARBA" id="ARBA00023136"/>
    </source>
</evidence>
<proteinExistence type="inferred from homology"/>
<evidence type="ECO:0000256" key="1">
    <source>
        <dbReference type="ARBA" id="ARBA00003594"/>
    </source>
</evidence>
<sequence>MATSEYVDDLFAEAFACFEQGLCYDEIDDCDNAIVMYERGLNLVKEAENTKKIKKSELYKNIIETRKKVETRMQELKRERSKINTKKATTSQEEKSTDNQKDKDDTVKVELRQQLESVSEGEAELIFFIPDGVQLFIIEGDDTSVPTYPCPLEIFRFNTQTKSSTGVQAEAFMQVGPWVYPLIPEKTRVLKNDVGAYVVPNPTTDHPNMFVGIILPSDLDKQMEEDFYNFLKQFTEVRTQETTRSLTYEEKRRLSEKIAELLIKGGEKVAWGVNFTAEKTSQIVAEQAGKHRSSVQPNEEPMYINPAVATSVHYVHRGSKIVAKCTRYLLDKVGEMGMAMGRQLAASAEKRFGDGRGGGLVSDAINVLGGGVVSASTVWMAMENASKTLCKNIANEAVDTVRVKYGEQASVTAHEALYATGHTSLAALQLWDLGPRSIAGRAARKAGMQLVTDLHKKQMRATLDSSSGNGGSGK</sequence>
<feature type="region of interest" description="Disordered" evidence="6">
    <location>
        <begin position="74"/>
        <end position="105"/>
    </location>
</feature>
<feature type="compositionally biased region" description="Basic and acidic residues" evidence="6">
    <location>
        <begin position="92"/>
        <end position="105"/>
    </location>
</feature>
<dbReference type="AlphaFoldDB" id="A0A0M3IFI8"/>
<evidence type="ECO:0000256" key="3">
    <source>
        <dbReference type="ARBA" id="ARBA00010707"/>
    </source>
</evidence>
<dbReference type="InterPro" id="IPR024758">
    <property type="entry name" value="Inp1"/>
</dbReference>
<accession>A0A0M3IFI8</accession>
<evidence type="ECO:0000256" key="4">
    <source>
        <dbReference type="ARBA" id="ARBA00021397"/>
    </source>
</evidence>
<dbReference type="GO" id="GO:0005886">
    <property type="term" value="C:plasma membrane"/>
    <property type="evidence" value="ECO:0007669"/>
    <property type="project" value="TreeGrafter"/>
</dbReference>
<comment type="subcellular location">
    <subcellularLocation>
        <location evidence="2">Endomembrane system</location>
        <topology evidence="2">Peripheral membrane protein</topology>
    </subcellularLocation>
</comment>
<dbReference type="GO" id="GO:0012505">
    <property type="term" value="C:endomembrane system"/>
    <property type="evidence" value="ECO:0007669"/>
    <property type="project" value="UniProtKB-SubCell"/>
</dbReference>
<organism evidence="8 9">
    <name type="scientific">Ascaris lumbricoides</name>
    <name type="common">Giant roundworm</name>
    <dbReference type="NCBI Taxonomy" id="6252"/>
    <lineage>
        <taxon>Eukaryota</taxon>
        <taxon>Metazoa</taxon>
        <taxon>Ecdysozoa</taxon>
        <taxon>Nematoda</taxon>
        <taxon>Chromadorea</taxon>
        <taxon>Rhabditida</taxon>
        <taxon>Spirurina</taxon>
        <taxon>Ascaridomorpha</taxon>
        <taxon>Ascaridoidea</taxon>
        <taxon>Ascarididae</taxon>
        <taxon>Ascaris</taxon>
    </lineage>
</organism>
<name>A0A0M3IFI8_ASCLU</name>
<keyword evidence="5" id="KW-0472">Membrane</keyword>
<evidence type="ECO:0000259" key="7">
    <source>
        <dbReference type="Pfam" id="PF06911"/>
    </source>
</evidence>
<dbReference type="GO" id="GO:0045033">
    <property type="term" value="P:peroxisome inheritance"/>
    <property type="evidence" value="ECO:0007669"/>
    <property type="project" value="InterPro"/>
</dbReference>
<dbReference type="Pfam" id="PF06911">
    <property type="entry name" value="Senescence"/>
    <property type="match status" value="1"/>
</dbReference>
<dbReference type="GO" id="GO:0030514">
    <property type="term" value="P:negative regulation of BMP signaling pathway"/>
    <property type="evidence" value="ECO:0007669"/>
    <property type="project" value="TreeGrafter"/>
</dbReference>
<dbReference type="GO" id="GO:0051301">
    <property type="term" value="P:cell division"/>
    <property type="evidence" value="ECO:0007669"/>
    <property type="project" value="TreeGrafter"/>
</dbReference>
<dbReference type="Proteomes" id="UP000036681">
    <property type="component" value="Unplaced"/>
</dbReference>
<dbReference type="InterPro" id="IPR009686">
    <property type="entry name" value="Senescence/spartin_C"/>
</dbReference>
<dbReference type="PANTHER" id="PTHR21068:SF43">
    <property type="entry name" value="SPARTIN"/>
    <property type="match status" value="1"/>
</dbReference>
<dbReference type="GO" id="GO:0005780">
    <property type="term" value="C:extrinsic component of intraperoxisomal membrane"/>
    <property type="evidence" value="ECO:0007669"/>
    <property type="project" value="InterPro"/>
</dbReference>
<evidence type="ECO:0000313" key="8">
    <source>
        <dbReference type="Proteomes" id="UP000036681"/>
    </source>
</evidence>
<reference evidence="9" key="1">
    <citation type="submission" date="2017-02" db="UniProtKB">
        <authorList>
            <consortium name="WormBaseParasite"/>
        </authorList>
    </citation>
    <scope>IDENTIFICATION</scope>
</reference>
<dbReference type="PANTHER" id="PTHR21068">
    <property type="entry name" value="SPARTIN"/>
    <property type="match status" value="1"/>
</dbReference>
<keyword evidence="8" id="KW-1185">Reference proteome</keyword>
<evidence type="ECO:0000256" key="6">
    <source>
        <dbReference type="SAM" id="MobiDB-lite"/>
    </source>
</evidence>
<dbReference type="InterPro" id="IPR045036">
    <property type="entry name" value="Spartin-like"/>
</dbReference>